<accession>A0ABW2BMZ5</accession>
<keyword evidence="2" id="KW-1185">Reference proteome</keyword>
<comment type="caution">
    <text evidence="1">The sequence shown here is derived from an EMBL/GenBank/DDBJ whole genome shotgun (WGS) entry which is preliminary data.</text>
</comment>
<protein>
    <recommendedName>
        <fullName evidence="3">PilZ domain-containing protein</fullName>
    </recommendedName>
</protein>
<reference evidence="2" key="1">
    <citation type="journal article" date="2019" name="Int. J. Syst. Evol. Microbiol.">
        <title>The Global Catalogue of Microorganisms (GCM) 10K type strain sequencing project: providing services to taxonomists for standard genome sequencing and annotation.</title>
        <authorList>
            <consortium name="The Broad Institute Genomics Platform"/>
            <consortium name="The Broad Institute Genome Sequencing Center for Infectious Disease"/>
            <person name="Wu L."/>
            <person name="Ma J."/>
        </authorList>
    </citation>
    <scope>NUCLEOTIDE SEQUENCE [LARGE SCALE GENOMIC DNA]</scope>
    <source>
        <strain evidence="2">CCUG 48316</strain>
    </source>
</reference>
<gene>
    <name evidence="1" type="ORF">ACFQE0_15975</name>
</gene>
<name>A0ABW2BMZ5_9HYPH</name>
<organism evidence="1 2">
    <name type="scientific">Methylobacterium komagatae</name>
    <dbReference type="NCBI Taxonomy" id="374425"/>
    <lineage>
        <taxon>Bacteria</taxon>
        <taxon>Pseudomonadati</taxon>
        <taxon>Pseudomonadota</taxon>
        <taxon>Alphaproteobacteria</taxon>
        <taxon>Hyphomicrobiales</taxon>
        <taxon>Methylobacteriaceae</taxon>
        <taxon>Methylobacterium</taxon>
    </lineage>
</organism>
<dbReference type="Proteomes" id="UP001596292">
    <property type="component" value="Unassembled WGS sequence"/>
</dbReference>
<proteinExistence type="predicted"/>
<evidence type="ECO:0000313" key="1">
    <source>
        <dbReference type="EMBL" id="MFC6790980.1"/>
    </source>
</evidence>
<dbReference type="EMBL" id="JBHSWN010000001">
    <property type="protein sequence ID" value="MFC6790980.1"/>
    <property type="molecule type" value="Genomic_DNA"/>
</dbReference>
<evidence type="ECO:0008006" key="3">
    <source>
        <dbReference type="Google" id="ProtNLM"/>
    </source>
</evidence>
<evidence type="ECO:0000313" key="2">
    <source>
        <dbReference type="Proteomes" id="UP001596292"/>
    </source>
</evidence>
<sequence>MSNKHFVKASSHPKALLRMGSYDVPCSVLSSDENAVRVRVMTAGGHFGEVTFVRDGEVRSARITLRKQGPLGLDLWLELAPIQAARAA</sequence>